<organism evidence="2 3">
    <name type="scientific">Desmophyllum pertusum</name>
    <dbReference type="NCBI Taxonomy" id="174260"/>
    <lineage>
        <taxon>Eukaryota</taxon>
        <taxon>Metazoa</taxon>
        <taxon>Cnidaria</taxon>
        <taxon>Anthozoa</taxon>
        <taxon>Hexacorallia</taxon>
        <taxon>Scleractinia</taxon>
        <taxon>Caryophylliina</taxon>
        <taxon>Caryophylliidae</taxon>
        <taxon>Desmophyllum</taxon>
    </lineage>
</organism>
<sequence>MERRTSYSRYICTPTAAARVADVKNKRETLLLAKTSKGLSCETDGTVRSFYRERAKTNDYLLKVQDKNSGMLRAKSNEKMVENEKFGFITGNEARDSMKVRRTRRPSLDVSQTNETQKRIQEFLKRDLPGQGSQSKNEQQLNAKNIEEEFGEKGFNSQKPLGPKSSEDKANVTSTTPFKVRSRTSGICFSHSHSHCHLLPLPSINVPNKERKSPEVKFRINSPCDLKKIPSRKLSTPIMVGQMSVERNTLDDVNTPCLLPAGRDKATKDIITASMRKQSI</sequence>
<feature type="region of interest" description="Disordered" evidence="1">
    <location>
        <begin position="149"/>
        <end position="177"/>
    </location>
</feature>
<evidence type="ECO:0000313" key="3">
    <source>
        <dbReference type="Proteomes" id="UP001163046"/>
    </source>
</evidence>
<comment type="caution">
    <text evidence="2">The sequence shown here is derived from an EMBL/GenBank/DDBJ whole genome shotgun (WGS) entry which is preliminary data.</text>
</comment>
<keyword evidence="3" id="KW-1185">Reference proteome</keyword>
<dbReference type="OrthoDB" id="5990056at2759"/>
<evidence type="ECO:0000256" key="1">
    <source>
        <dbReference type="SAM" id="MobiDB-lite"/>
    </source>
</evidence>
<dbReference type="AlphaFoldDB" id="A0A9X0CT82"/>
<reference evidence="2" key="1">
    <citation type="submission" date="2023-01" db="EMBL/GenBank/DDBJ databases">
        <title>Genome assembly of the deep-sea coral Lophelia pertusa.</title>
        <authorList>
            <person name="Herrera S."/>
            <person name="Cordes E."/>
        </authorList>
    </citation>
    <scope>NUCLEOTIDE SEQUENCE</scope>
    <source>
        <strain evidence="2">USNM1676648</strain>
        <tissue evidence="2">Polyp</tissue>
    </source>
</reference>
<protein>
    <submittedName>
        <fullName evidence="2">Uncharacterized protein</fullName>
    </submittedName>
</protein>
<dbReference type="Proteomes" id="UP001163046">
    <property type="component" value="Unassembled WGS sequence"/>
</dbReference>
<proteinExistence type="predicted"/>
<gene>
    <name evidence="2" type="ORF">OS493_017915</name>
</gene>
<accession>A0A9X0CT82</accession>
<evidence type="ECO:0000313" key="2">
    <source>
        <dbReference type="EMBL" id="KAJ7372644.1"/>
    </source>
</evidence>
<feature type="region of interest" description="Disordered" evidence="1">
    <location>
        <begin position="97"/>
        <end position="117"/>
    </location>
</feature>
<name>A0A9X0CT82_9CNID</name>
<dbReference type="EMBL" id="MU826835">
    <property type="protein sequence ID" value="KAJ7372644.1"/>
    <property type="molecule type" value="Genomic_DNA"/>
</dbReference>